<organism evidence="3 4">
    <name type="scientific">Byssothecium circinans</name>
    <dbReference type="NCBI Taxonomy" id="147558"/>
    <lineage>
        <taxon>Eukaryota</taxon>
        <taxon>Fungi</taxon>
        <taxon>Dikarya</taxon>
        <taxon>Ascomycota</taxon>
        <taxon>Pezizomycotina</taxon>
        <taxon>Dothideomycetes</taxon>
        <taxon>Pleosporomycetidae</taxon>
        <taxon>Pleosporales</taxon>
        <taxon>Massarineae</taxon>
        <taxon>Massarinaceae</taxon>
        <taxon>Byssothecium</taxon>
    </lineage>
</organism>
<reference evidence="3" key="1">
    <citation type="journal article" date="2020" name="Stud. Mycol.">
        <title>101 Dothideomycetes genomes: a test case for predicting lifestyles and emergence of pathogens.</title>
        <authorList>
            <person name="Haridas S."/>
            <person name="Albert R."/>
            <person name="Binder M."/>
            <person name="Bloem J."/>
            <person name="Labutti K."/>
            <person name="Salamov A."/>
            <person name="Andreopoulos B."/>
            <person name="Baker S."/>
            <person name="Barry K."/>
            <person name="Bills G."/>
            <person name="Bluhm B."/>
            <person name="Cannon C."/>
            <person name="Castanera R."/>
            <person name="Culley D."/>
            <person name="Daum C."/>
            <person name="Ezra D."/>
            <person name="Gonzalez J."/>
            <person name="Henrissat B."/>
            <person name="Kuo A."/>
            <person name="Liang C."/>
            <person name="Lipzen A."/>
            <person name="Lutzoni F."/>
            <person name="Magnuson J."/>
            <person name="Mondo S."/>
            <person name="Nolan M."/>
            <person name="Ohm R."/>
            <person name="Pangilinan J."/>
            <person name="Park H.-J."/>
            <person name="Ramirez L."/>
            <person name="Alfaro M."/>
            <person name="Sun H."/>
            <person name="Tritt A."/>
            <person name="Yoshinaga Y."/>
            <person name="Zwiers L.-H."/>
            <person name="Turgeon B."/>
            <person name="Goodwin S."/>
            <person name="Spatafora J."/>
            <person name="Crous P."/>
            <person name="Grigoriev I."/>
        </authorList>
    </citation>
    <scope>NUCLEOTIDE SEQUENCE</scope>
    <source>
        <strain evidence="3">CBS 675.92</strain>
    </source>
</reference>
<gene>
    <name evidence="3" type="ORF">CC80DRAFT_144424</name>
</gene>
<dbReference type="Proteomes" id="UP000800035">
    <property type="component" value="Unassembled WGS sequence"/>
</dbReference>
<feature type="region of interest" description="Disordered" evidence="1">
    <location>
        <begin position="1"/>
        <end position="29"/>
    </location>
</feature>
<name>A0A6A5TM63_9PLEO</name>
<keyword evidence="2" id="KW-0472">Membrane</keyword>
<accession>A0A6A5TM63</accession>
<protein>
    <submittedName>
        <fullName evidence="3">Uncharacterized protein</fullName>
    </submittedName>
</protein>
<keyword evidence="2" id="KW-0812">Transmembrane</keyword>
<proteinExistence type="predicted"/>
<evidence type="ECO:0000313" key="3">
    <source>
        <dbReference type="EMBL" id="KAF1953284.1"/>
    </source>
</evidence>
<keyword evidence="4" id="KW-1185">Reference proteome</keyword>
<keyword evidence="2" id="KW-1133">Transmembrane helix</keyword>
<dbReference type="EMBL" id="ML977004">
    <property type="protein sequence ID" value="KAF1953284.1"/>
    <property type="molecule type" value="Genomic_DNA"/>
</dbReference>
<dbReference type="AlphaFoldDB" id="A0A6A5TM63"/>
<evidence type="ECO:0000313" key="4">
    <source>
        <dbReference type="Proteomes" id="UP000800035"/>
    </source>
</evidence>
<evidence type="ECO:0000256" key="1">
    <source>
        <dbReference type="SAM" id="MobiDB-lite"/>
    </source>
</evidence>
<sequence>MGRLRLLKPQKQLPGKKLSNRCSDRWQNRDAKVPRPKYLQLPMDSLLPVAVIVGGVHVTTVLVMVVSANLGPEAPQRSLPSHLPPHRLLSSYSSTNITPIAHTFPIHPYNSIK</sequence>
<feature type="transmembrane region" description="Helical" evidence="2">
    <location>
        <begin position="46"/>
        <end position="70"/>
    </location>
</feature>
<evidence type="ECO:0000256" key="2">
    <source>
        <dbReference type="SAM" id="Phobius"/>
    </source>
</evidence>